<dbReference type="AlphaFoldDB" id="U5DHD2"/>
<dbReference type="InterPro" id="IPR013187">
    <property type="entry name" value="F-box-assoc_dom_typ3"/>
</dbReference>
<dbReference type="HOGENOM" id="CLU_055525_1_0_1"/>
<dbReference type="Gramene" id="ERN19878">
    <property type="protein sequence ID" value="ERN19878"/>
    <property type="gene ID" value="AMTR_s00071p00048380"/>
</dbReference>
<sequence>MVILPDDLMIHIFAALPVKSVCRFKAVSKSWKKLLSSHYFAITHHSLSTSQSFSLQLQGPYNDQEILYASAENIKDLCSGKKTGFQLQGLRWIACHNGIVCCLVVSETEGSFFFIGNPLTQREFVALPKLDFHVRYNSFGFYFDPINQNFKIVAITCTETGASLIFDSSIGEWRCPRNQPPNDIDRRWSVVSVGSECYVYSLYTLYLQGMDHLMCFDMEREEWEVIHTPIWLASSCSYEIQERDGRLCIIQLTVDEVAQAQIWVLLQDKRWQQLMKTDLGQLGLHKLEELGVEFGEFRIHPEFLIGDTLLLNMNILAIDGHSDVGSWRQVGWWKVQYNIKSGELGKMVQDAQTRFFMYQPTLLTCKKEKDGKIHLG</sequence>
<evidence type="ECO:0000313" key="2">
    <source>
        <dbReference type="EMBL" id="ERN19878.1"/>
    </source>
</evidence>
<gene>
    <name evidence="2" type="ORF">AMTR_s00071p00048380</name>
</gene>
<reference evidence="3" key="1">
    <citation type="journal article" date="2013" name="Science">
        <title>The Amborella genome and the evolution of flowering plants.</title>
        <authorList>
            <consortium name="Amborella Genome Project"/>
        </authorList>
    </citation>
    <scope>NUCLEOTIDE SEQUENCE [LARGE SCALE GENOMIC DNA]</scope>
</reference>
<evidence type="ECO:0000313" key="3">
    <source>
        <dbReference type="Proteomes" id="UP000017836"/>
    </source>
</evidence>
<dbReference type="InterPro" id="IPR050796">
    <property type="entry name" value="SCF_F-box_component"/>
</dbReference>
<dbReference type="Gene3D" id="1.20.1280.50">
    <property type="match status" value="1"/>
</dbReference>
<dbReference type="PROSITE" id="PS50181">
    <property type="entry name" value="FBOX"/>
    <property type="match status" value="1"/>
</dbReference>
<feature type="domain" description="F-box" evidence="1">
    <location>
        <begin position="1"/>
        <end position="44"/>
    </location>
</feature>
<dbReference type="InterPro" id="IPR001810">
    <property type="entry name" value="F-box_dom"/>
</dbReference>
<dbReference type="CDD" id="cd22157">
    <property type="entry name" value="F-box_AtFBW1-like"/>
    <property type="match status" value="1"/>
</dbReference>
<accession>U5DHD2</accession>
<organism evidence="2 3">
    <name type="scientific">Amborella trichopoda</name>
    <dbReference type="NCBI Taxonomy" id="13333"/>
    <lineage>
        <taxon>Eukaryota</taxon>
        <taxon>Viridiplantae</taxon>
        <taxon>Streptophyta</taxon>
        <taxon>Embryophyta</taxon>
        <taxon>Tracheophyta</taxon>
        <taxon>Spermatophyta</taxon>
        <taxon>Magnoliopsida</taxon>
        <taxon>Amborellales</taxon>
        <taxon>Amborellaceae</taxon>
        <taxon>Amborella</taxon>
    </lineage>
</organism>
<dbReference type="PANTHER" id="PTHR31672">
    <property type="entry name" value="BNACNNG10540D PROTEIN"/>
    <property type="match status" value="1"/>
</dbReference>
<dbReference type="EMBL" id="KI392062">
    <property type="protein sequence ID" value="ERN19878.1"/>
    <property type="molecule type" value="Genomic_DNA"/>
</dbReference>
<protein>
    <recommendedName>
        <fullName evidence="1">F-box domain-containing protein</fullName>
    </recommendedName>
</protein>
<dbReference type="SUPFAM" id="SSF81383">
    <property type="entry name" value="F-box domain"/>
    <property type="match status" value="1"/>
</dbReference>
<dbReference type="Proteomes" id="UP000017836">
    <property type="component" value="Unassembled WGS sequence"/>
</dbReference>
<evidence type="ECO:0000259" key="1">
    <source>
        <dbReference type="PROSITE" id="PS50181"/>
    </source>
</evidence>
<dbReference type="SMART" id="SM00256">
    <property type="entry name" value="FBOX"/>
    <property type="match status" value="1"/>
</dbReference>
<dbReference type="InterPro" id="IPR036047">
    <property type="entry name" value="F-box-like_dom_sf"/>
</dbReference>
<dbReference type="Pfam" id="PF08268">
    <property type="entry name" value="FBA_3"/>
    <property type="match status" value="1"/>
</dbReference>
<proteinExistence type="predicted"/>
<dbReference type="PANTHER" id="PTHR31672:SF13">
    <property type="entry name" value="F-BOX PROTEIN CPR30-LIKE"/>
    <property type="match status" value="1"/>
</dbReference>
<dbReference type="InterPro" id="IPR017451">
    <property type="entry name" value="F-box-assoc_interact_dom"/>
</dbReference>
<dbReference type="Pfam" id="PF00646">
    <property type="entry name" value="F-box"/>
    <property type="match status" value="1"/>
</dbReference>
<name>U5DHD2_AMBTC</name>
<dbReference type="NCBIfam" id="TIGR01640">
    <property type="entry name" value="F_box_assoc_1"/>
    <property type="match status" value="1"/>
</dbReference>
<keyword evidence="3" id="KW-1185">Reference proteome</keyword>